<dbReference type="OrthoDB" id="240178at2"/>
<dbReference type="SMART" id="SM00028">
    <property type="entry name" value="TPR"/>
    <property type="match status" value="2"/>
</dbReference>
<name>I0IDU1_PHYMF</name>
<dbReference type="InterPro" id="IPR019734">
    <property type="entry name" value="TPR_rpt"/>
</dbReference>
<accession>I0IDU1</accession>
<dbReference type="eggNOG" id="COG0457">
    <property type="taxonomic scope" value="Bacteria"/>
</dbReference>
<dbReference type="InterPro" id="IPR011990">
    <property type="entry name" value="TPR-like_helical_dom_sf"/>
</dbReference>
<feature type="repeat" description="TPR" evidence="1">
    <location>
        <begin position="389"/>
        <end position="422"/>
    </location>
</feature>
<dbReference type="Gene3D" id="1.25.40.10">
    <property type="entry name" value="Tetratricopeptide repeat domain"/>
    <property type="match status" value="2"/>
</dbReference>
<evidence type="ECO:0000313" key="4">
    <source>
        <dbReference type="EMBL" id="BAM03429.1"/>
    </source>
</evidence>
<keyword evidence="1" id="KW-0802">TPR repeat</keyword>
<feature type="chain" id="PRO_5003629121" description="Peptidase MA-like domain-containing protein" evidence="2">
    <location>
        <begin position="26"/>
        <end position="873"/>
    </location>
</feature>
<dbReference type="EMBL" id="AP012338">
    <property type="protein sequence ID" value="BAM03429.1"/>
    <property type="molecule type" value="Genomic_DNA"/>
</dbReference>
<evidence type="ECO:0000313" key="5">
    <source>
        <dbReference type="Proteomes" id="UP000007881"/>
    </source>
</evidence>
<sequence length="873" mass="91681">MPRVPPRSVLVLLLGLAWCCWRVPAAGVEADPGAAPLALPPAPAALERLMEAEADGPRAARRRIAHGRWPGLDPATLPAEEAAALLRAAGVRPDAWPAAVRSDAGNRVPAAAAWREHGRPLAALAHLGEEDPAERPPAERLLRAGCLFEVGRHGDAAGVLAALLDDPPQDPRIHAEALLLADRLGVAGPRATRRASALLDEATERAPLEAGPRRVQAQLLFDRDNRGGGGSALEAALARDPLDAASLRLLGEVALDGFDFDRVNAVVARLRGLTQRLGGGAPGAGRGHPFADALEARALLRADDPAGALAVIAAAGGERIDLLPLRAAAEAILDPASPAAAAALAACESAAPGGAAAYAVLGEVLSEARRYPASVAALREAIRRLPSDPGPHHTLGMTLAQQGDLPAAVAALRESVRLDPFQSDAANSLDLFERMLAWPVIETAHFRIRHAPGPDAVLAADMGRALEPMRADVTGFFDHEPARPTQIDLLPDAPSFAVRITGRPEIWTIAACTGDVIAMTPPRLGPEQAGAFHWLNVLRHEYAHTVTLDRTGNRIAHWLTEAAAVNAESVGRPYDQAKLLAAALRADALFAYEDLNWGFIRPEKPTDRPLAYAQSAWMLEHLMEVDGRPAMLRMLDAAARGAGDAEALRASTGLGPEAFLARFRPWAEAAVARWGLDKAPPEGEAAAAIGAARSAADPAAAAAARGALAALPAAEARHPDVLEAVARLEAAFGNPAAAEAAVERYALARPVDPWPQTALADLALAAGNADLAAAHLSVLERSDGMTARSARLLMELYSRDDRPAAALAAAQAALLRQPYDAGLREDAAALALRAGEPAEALFQVEQLVRLEPDEPLHRRRLEAVRNRVETSGG</sequence>
<proteinExistence type="predicted"/>
<keyword evidence="2" id="KW-0732">Signal</keyword>
<dbReference type="RefSeq" id="WP_014436648.1">
    <property type="nucleotide sequence ID" value="NC_017080.1"/>
</dbReference>
<dbReference type="HOGENOM" id="CLU_328959_0_0_0"/>
<dbReference type="AlphaFoldDB" id="I0IDU1"/>
<dbReference type="STRING" id="1142394.PSMK_12700"/>
<dbReference type="KEGG" id="phm:PSMK_12700"/>
<evidence type="ECO:0000259" key="3">
    <source>
        <dbReference type="Pfam" id="PF13485"/>
    </source>
</evidence>
<feature type="repeat" description="TPR" evidence="1">
    <location>
        <begin position="355"/>
        <end position="388"/>
    </location>
</feature>
<dbReference type="SUPFAM" id="SSF48452">
    <property type="entry name" value="TPR-like"/>
    <property type="match status" value="2"/>
</dbReference>
<gene>
    <name evidence="4" type="ordered locus">PSMK_12700</name>
</gene>
<organism evidence="4 5">
    <name type="scientific">Phycisphaera mikurensis (strain NBRC 102666 / KCTC 22515 / FYK2301M01)</name>
    <dbReference type="NCBI Taxonomy" id="1142394"/>
    <lineage>
        <taxon>Bacteria</taxon>
        <taxon>Pseudomonadati</taxon>
        <taxon>Planctomycetota</taxon>
        <taxon>Phycisphaerae</taxon>
        <taxon>Phycisphaerales</taxon>
        <taxon>Phycisphaeraceae</taxon>
        <taxon>Phycisphaera</taxon>
    </lineage>
</organism>
<reference evidence="4 5" key="1">
    <citation type="submission" date="2012-02" db="EMBL/GenBank/DDBJ databases">
        <title>Complete genome sequence of Phycisphaera mikurensis NBRC 102666.</title>
        <authorList>
            <person name="Ankai A."/>
            <person name="Hosoyama A."/>
            <person name="Terui Y."/>
            <person name="Sekine M."/>
            <person name="Fukai R."/>
            <person name="Kato Y."/>
            <person name="Nakamura S."/>
            <person name="Yamada-Narita S."/>
            <person name="Kawakoshi A."/>
            <person name="Fukunaga Y."/>
            <person name="Yamazaki S."/>
            <person name="Fujita N."/>
        </authorList>
    </citation>
    <scope>NUCLEOTIDE SEQUENCE [LARGE SCALE GENOMIC DNA]</scope>
    <source>
        <strain evidence="5">NBRC 102666 / KCTC 22515 / FYK2301M01</strain>
    </source>
</reference>
<dbReference type="PROSITE" id="PS50005">
    <property type="entry name" value="TPR"/>
    <property type="match status" value="2"/>
</dbReference>
<evidence type="ECO:0000256" key="1">
    <source>
        <dbReference type="PROSITE-ProRule" id="PRU00339"/>
    </source>
</evidence>
<evidence type="ECO:0000256" key="2">
    <source>
        <dbReference type="SAM" id="SignalP"/>
    </source>
</evidence>
<dbReference type="InterPro" id="IPR039568">
    <property type="entry name" value="Peptidase_MA-like_dom"/>
</dbReference>
<feature type="signal peptide" evidence="2">
    <location>
        <begin position="1"/>
        <end position="25"/>
    </location>
</feature>
<protein>
    <recommendedName>
        <fullName evidence="3">Peptidase MA-like domain-containing protein</fullName>
    </recommendedName>
</protein>
<feature type="domain" description="Peptidase MA-like" evidence="3">
    <location>
        <begin position="538"/>
        <end position="664"/>
    </location>
</feature>
<dbReference type="Proteomes" id="UP000007881">
    <property type="component" value="Chromosome"/>
</dbReference>
<keyword evidence="5" id="KW-1185">Reference proteome</keyword>
<dbReference type="Pfam" id="PF13485">
    <property type="entry name" value="Peptidase_MA_2"/>
    <property type="match status" value="1"/>
</dbReference>